<evidence type="ECO:0000256" key="3">
    <source>
        <dbReference type="ARBA" id="ARBA00022900"/>
    </source>
</evidence>
<evidence type="ECO:0000256" key="2">
    <source>
        <dbReference type="ARBA" id="ARBA00022690"/>
    </source>
</evidence>
<keyword evidence="2" id="KW-0646">Protease inhibitor</keyword>
<keyword evidence="3" id="KW-0722">Serine protease inhibitor</keyword>
<dbReference type="PANTHER" id="PTHR11461:SF211">
    <property type="entry name" value="GH10112P-RELATED"/>
    <property type="match status" value="1"/>
</dbReference>
<organism evidence="7 8">
    <name type="scientific">Photinus pyralis</name>
    <name type="common">Common eastern firefly</name>
    <name type="synonym">Lampyris pyralis</name>
    <dbReference type="NCBI Taxonomy" id="7054"/>
    <lineage>
        <taxon>Eukaryota</taxon>
        <taxon>Metazoa</taxon>
        <taxon>Ecdysozoa</taxon>
        <taxon>Arthropoda</taxon>
        <taxon>Hexapoda</taxon>
        <taxon>Insecta</taxon>
        <taxon>Pterygota</taxon>
        <taxon>Neoptera</taxon>
        <taxon>Endopterygota</taxon>
        <taxon>Coleoptera</taxon>
        <taxon>Polyphaga</taxon>
        <taxon>Elateriformia</taxon>
        <taxon>Elateroidea</taxon>
        <taxon>Lampyridae</taxon>
        <taxon>Lampyrinae</taxon>
        <taxon>Photinus</taxon>
    </lineage>
</organism>
<reference evidence="7 8" key="1">
    <citation type="journal article" date="2018" name="Elife">
        <title>Firefly genomes illuminate parallel origins of bioluminescence in beetles.</title>
        <authorList>
            <person name="Fallon T.R."/>
            <person name="Lower S.E."/>
            <person name="Chang C.H."/>
            <person name="Bessho-Uehara M."/>
            <person name="Martin G.J."/>
            <person name="Bewick A.J."/>
            <person name="Behringer M."/>
            <person name="Debat H.J."/>
            <person name="Wong I."/>
            <person name="Day J.C."/>
            <person name="Suvorov A."/>
            <person name="Silva C.J."/>
            <person name="Stanger-Hall K.F."/>
            <person name="Hall D.W."/>
            <person name="Schmitz R.J."/>
            <person name="Nelson D.R."/>
            <person name="Lewis S.M."/>
            <person name="Shigenobu S."/>
            <person name="Bybee S.M."/>
            <person name="Larracuente A.M."/>
            <person name="Oba Y."/>
            <person name="Weng J.K."/>
        </authorList>
    </citation>
    <scope>NUCLEOTIDE SEQUENCE [LARGE SCALE GENOMIC DNA]</scope>
    <source>
        <strain evidence="7">1611_PpyrPB1</strain>
        <tissue evidence="7">Whole body</tissue>
    </source>
</reference>
<dbReference type="Pfam" id="PF00079">
    <property type="entry name" value="Serpin"/>
    <property type="match status" value="1"/>
</dbReference>
<feature type="chain" id="PRO_5024412538" description="Serpin domain-containing protein" evidence="5">
    <location>
        <begin position="20"/>
        <end position="390"/>
    </location>
</feature>
<comment type="caution">
    <text evidence="7">The sequence shown here is derived from an EMBL/GenBank/DDBJ whole genome shotgun (WGS) entry which is preliminary data.</text>
</comment>
<dbReference type="InterPro" id="IPR042178">
    <property type="entry name" value="Serpin_sf_1"/>
</dbReference>
<dbReference type="InterPro" id="IPR023796">
    <property type="entry name" value="Serpin_dom"/>
</dbReference>
<evidence type="ECO:0000313" key="7">
    <source>
        <dbReference type="EMBL" id="KAB0802228.1"/>
    </source>
</evidence>
<comment type="similarity">
    <text evidence="1 4">Belongs to the serpin family.</text>
</comment>
<gene>
    <name evidence="7" type="ORF">PPYR_04414</name>
</gene>
<dbReference type="AlphaFoldDB" id="A0A5N4AYA5"/>
<dbReference type="GO" id="GO:0004867">
    <property type="term" value="F:serine-type endopeptidase inhibitor activity"/>
    <property type="evidence" value="ECO:0007669"/>
    <property type="project" value="UniProtKB-KW"/>
</dbReference>
<keyword evidence="5" id="KW-0732">Signal</keyword>
<dbReference type="GO" id="GO:0005615">
    <property type="term" value="C:extracellular space"/>
    <property type="evidence" value="ECO:0007669"/>
    <property type="project" value="InterPro"/>
</dbReference>
<dbReference type="Gene3D" id="2.30.39.10">
    <property type="entry name" value="Alpha-1-antitrypsin, domain 1"/>
    <property type="match status" value="1"/>
</dbReference>
<accession>A0A5N4AYA5</accession>
<dbReference type="OrthoDB" id="9518664at2759"/>
<dbReference type="InterPro" id="IPR036186">
    <property type="entry name" value="Serpin_sf"/>
</dbReference>
<feature type="signal peptide" evidence="5">
    <location>
        <begin position="1"/>
        <end position="19"/>
    </location>
</feature>
<evidence type="ECO:0000256" key="5">
    <source>
        <dbReference type="SAM" id="SignalP"/>
    </source>
</evidence>
<proteinExistence type="inferred from homology"/>
<dbReference type="Gene3D" id="3.30.497.10">
    <property type="entry name" value="Antithrombin, subunit I, domain 2"/>
    <property type="match status" value="1"/>
</dbReference>
<dbReference type="SUPFAM" id="SSF56574">
    <property type="entry name" value="Serpins"/>
    <property type="match status" value="1"/>
</dbReference>
<dbReference type="InterPro" id="IPR042185">
    <property type="entry name" value="Serpin_sf_2"/>
</dbReference>
<evidence type="ECO:0000256" key="4">
    <source>
        <dbReference type="RuleBase" id="RU000411"/>
    </source>
</evidence>
<protein>
    <recommendedName>
        <fullName evidence="6">Serpin domain-containing protein</fullName>
    </recommendedName>
</protein>
<evidence type="ECO:0000313" key="8">
    <source>
        <dbReference type="Proteomes" id="UP000327044"/>
    </source>
</evidence>
<dbReference type="InterPro" id="IPR000215">
    <property type="entry name" value="Serpin_fam"/>
</dbReference>
<keyword evidence="8" id="KW-1185">Reference proteome</keyword>
<feature type="domain" description="Serpin" evidence="6">
    <location>
        <begin position="35"/>
        <end position="388"/>
    </location>
</feature>
<dbReference type="PANTHER" id="PTHR11461">
    <property type="entry name" value="SERINE PROTEASE INHIBITOR, SERPIN"/>
    <property type="match status" value="1"/>
</dbReference>
<evidence type="ECO:0000256" key="1">
    <source>
        <dbReference type="ARBA" id="ARBA00009500"/>
    </source>
</evidence>
<sequence>MYRLLFIFCLYLLIKNAEGSKLQINFYDANLNFTIEFYKAVMYQNPNVNFLISPIAAQLSLGLAHFGAKGNTAEELSPQLQKFTNQDLKHLYSSVSSRFKSKSGYKFDLVNTFFISKKYRISKEYLEWAKNPFGSLVQPINFEKVKTTVRNINTWVRQNTDHKVNNILTATDIDEKTTALLLNALYFQGYWLRQFDPKKTQRMSFYKNCEETALVDMMIAKDTFNYYADDELGAQFLEIPFKGHSVSMTIVLPRTKFGLHNLEARIADVLVPKNYEEDIVDVMIPKFRIGYKLNMKSTLLAMNVHTPFQCTADFSGISTSSPPLHLNEVIQKTYVEINEKGATNAKAFSYGALSPRSKGTSFVANYPFLYYFKHKVSGIFFIGRYLFPEK</sequence>
<evidence type="ECO:0000259" key="6">
    <source>
        <dbReference type="SMART" id="SM00093"/>
    </source>
</evidence>
<dbReference type="CDD" id="cd00172">
    <property type="entry name" value="serpin"/>
    <property type="match status" value="1"/>
</dbReference>
<dbReference type="InParanoid" id="A0A5N4AYA5"/>
<dbReference type="SMART" id="SM00093">
    <property type="entry name" value="SERPIN"/>
    <property type="match status" value="1"/>
</dbReference>
<dbReference type="EMBL" id="VVIM01000002">
    <property type="protein sequence ID" value="KAB0802228.1"/>
    <property type="molecule type" value="Genomic_DNA"/>
</dbReference>
<name>A0A5N4AYA5_PHOPY</name>
<dbReference type="Proteomes" id="UP000327044">
    <property type="component" value="Unassembled WGS sequence"/>
</dbReference>